<evidence type="ECO:0000313" key="2">
    <source>
        <dbReference type="Proteomes" id="UP000828390"/>
    </source>
</evidence>
<reference evidence="1" key="2">
    <citation type="submission" date="2020-11" db="EMBL/GenBank/DDBJ databases">
        <authorList>
            <person name="McCartney M.A."/>
            <person name="Auch B."/>
            <person name="Kono T."/>
            <person name="Mallez S."/>
            <person name="Becker A."/>
            <person name="Gohl D.M."/>
            <person name="Silverstein K.A.T."/>
            <person name="Koren S."/>
            <person name="Bechman K.B."/>
            <person name="Herman A."/>
            <person name="Abrahante J.E."/>
            <person name="Garbe J."/>
        </authorList>
    </citation>
    <scope>NUCLEOTIDE SEQUENCE</scope>
    <source>
        <strain evidence="1">Duluth1</strain>
        <tissue evidence="1">Whole animal</tissue>
    </source>
</reference>
<protein>
    <recommendedName>
        <fullName evidence="3">HTH CENPB-type domain-containing protein</fullName>
    </recommendedName>
</protein>
<evidence type="ECO:0008006" key="3">
    <source>
        <dbReference type="Google" id="ProtNLM"/>
    </source>
</evidence>
<dbReference type="Proteomes" id="UP000828390">
    <property type="component" value="Unassembled WGS sequence"/>
</dbReference>
<evidence type="ECO:0000313" key="1">
    <source>
        <dbReference type="EMBL" id="KAH3816586.1"/>
    </source>
</evidence>
<dbReference type="EMBL" id="JAIWYP010000005">
    <property type="protein sequence ID" value="KAH3816586.1"/>
    <property type="molecule type" value="Genomic_DNA"/>
</dbReference>
<comment type="caution">
    <text evidence="1">The sequence shown here is derived from an EMBL/GenBank/DDBJ whole genome shotgun (WGS) entry which is preliminary data.</text>
</comment>
<keyword evidence="2" id="KW-1185">Reference proteome</keyword>
<name>A0A9D4GFU3_DREPO</name>
<organism evidence="1 2">
    <name type="scientific">Dreissena polymorpha</name>
    <name type="common">Zebra mussel</name>
    <name type="synonym">Mytilus polymorpha</name>
    <dbReference type="NCBI Taxonomy" id="45954"/>
    <lineage>
        <taxon>Eukaryota</taxon>
        <taxon>Metazoa</taxon>
        <taxon>Spiralia</taxon>
        <taxon>Lophotrochozoa</taxon>
        <taxon>Mollusca</taxon>
        <taxon>Bivalvia</taxon>
        <taxon>Autobranchia</taxon>
        <taxon>Heteroconchia</taxon>
        <taxon>Euheterodonta</taxon>
        <taxon>Imparidentia</taxon>
        <taxon>Neoheterodontei</taxon>
        <taxon>Myida</taxon>
        <taxon>Dreissenoidea</taxon>
        <taxon>Dreissenidae</taxon>
        <taxon>Dreissena</taxon>
    </lineage>
</organism>
<accession>A0A9D4GFU3</accession>
<reference evidence="1" key="1">
    <citation type="journal article" date="2019" name="bioRxiv">
        <title>The Genome of the Zebra Mussel, Dreissena polymorpha: A Resource for Invasive Species Research.</title>
        <authorList>
            <person name="McCartney M.A."/>
            <person name="Auch B."/>
            <person name="Kono T."/>
            <person name="Mallez S."/>
            <person name="Zhang Y."/>
            <person name="Obille A."/>
            <person name="Becker A."/>
            <person name="Abrahante J.E."/>
            <person name="Garbe J."/>
            <person name="Badalamenti J.P."/>
            <person name="Herman A."/>
            <person name="Mangelson H."/>
            <person name="Liachko I."/>
            <person name="Sullivan S."/>
            <person name="Sone E.D."/>
            <person name="Koren S."/>
            <person name="Silverstein K.A.T."/>
            <person name="Beckman K.B."/>
            <person name="Gohl D.M."/>
        </authorList>
    </citation>
    <scope>NUCLEOTIDE SEQUENCE</scope>
    <source>
        <strain evidence="1">Duluth1</strain>
        <tissue evidence="1">Whole animal</tissue>
    </source>
</reference>
<sequence>MGKVRLSSSGSDCRTPCKCKCSSRKQALHLSPAQKEATKITLKYKRGYRKSPGKLIRVKEALADVGIGIPITRAARNHDFSESFLRRRLSGEVSLDSRNGPQPIFSKKEEEELAMWLSEMSKRGMGLGVGEFLDFVQGILK</sequence>
<dbReference type="AlphaFoldDB" id="A0A9D4GFU3"/>
<gene>
    <name evidence="1" type="ORF">DPMN_118104</name>
</gene>
<proteinExistence type="predicted"/>